<sequence>MNENQIMLAIHEMEGIGWETMRQIVDAVPDFRSFLDRPATELLAGTDVPRSKAARIQTLLTNEYILGKLRFYESRGVVPITYFDPTYPPLLRHGIEKPPWVLYAQGDVSLLQRNCCGIVGTRHPTAYGREVAEWFGAELALAGVSVVSGLARGIDSYAHAGAMRSTGATIAVLGNGLNVCYPPEHEPLQRAIAKRGLVVSEYSWDAKPSKLTFPWRNRLIAGISRALIVVEAASESGSLHTAKCATNASRDVFAVPGLVTSPKSAGCYRLLRAGALMAASPDDILAEFGIAKTARGAAKEDEALTPEEVELLEAMGAEAATLDEMIVRTNRSFGHLHTVLLSLLVKNRIRALPGSRYIARMK</sequence>
<dbReference type="GO" id="GO:0009294">
    <property type="term" value="P:DNA-mediated transformation"/>
    <property type="evidence" value="ECO:0007669"/>
    <property type="project" value="InterPro"/>
</dbReference>
<dbReference type="Gene3D" id="3.40.50.450">
    <property type="match status" value="1"/>
</dbReference>
<dbReference type="InterPro" id="IPR057666">
    <property type="entry name" value="DrpA_SLOG"/>
</dbReference>
<gene>
    <name evidence="4" type="primary">dprA</name>
    <name evidence="4" type="ORF">FE782_22930</name>
</gene>
<keyword evidence="5" id="KW-1185">Reference proteome</keyword>
<comment type="similarity">
    <text evidence="1">Belongs to the DprA/Smf family.</text>
</comment>
<dbReference type="InterPro" id="IPR036388">
    <property type="entry name" value="WH-like_DNA-bd_sf"/>
</dbReference>
<evidence type="ECO:0000259" key="3">
    <source>
        <dbReference type="Pfam" id="PF17782"/>
    </source>
</evidence>
<reference evidence="4 5" key="1">
    <citation type="submission" date="2019-05" db="EMBL/GenBank/DDBJ databases">
        <authorList>
            <person name="Narsing Rao M.P."/>
            <person name="Li W.J."/>
        </authorList>
    </citation>
    <scope>NUCLEOTIDE SEQUENCE [LARGE SCALE GENOMIC DNA]</scope>
    <source>
        <strain evidence="4 5">SYSU_K30003</strain>
    </source>
</reference>
<feature type="domain" description="DprA winged helix" evidence="3">
    <location>
        <begin position="298"/>
        <end position="354"/>
    </location>
</feature>
<dbReference type="Pfam" id="PF17782">
    <property type="entry name" value="WHD_DprA"/>
    <property type="match status" value="1"/>
</dbReference>
<protein>
    <submittedName>
        <fullName evidence="4">DNA-protecting protein DprA</fullName>
    </submittedName>
</protein>
<dbReference type="AlphaFoldDB" id="A0A5R9G6W4"/>
<dbReference type="Gene3D" id="1.10.10.10">
    <property type="entry name" value="Winged helix-like DNA-binding domain superfamily/Winged helix DNA-binding domain"/>
    <property type="match status" value="1"/>
</dbReference>
<dbReference type="Proteomes" id="UP000309676">
    <property type="component" value="Unassembled WGS sequence"/>
</dbReference>
<dbReference type="InterPro" id="IPR041614">
    <property type="entry name" value="DprA_WH"/>
</dbReference>
<dbReference type="NCBIfam" id="TIGR00732">
    <property type="entry name" value="dprA"/>
    <property type="match status" value="1"/>
</dbReference>
<feature type="domain" description="Smf/DprA SLOG" evidence="2">
    <location>
        <begin position="80"/>
        <end position="288"/>
    </location>
</feature>
<dbReference type="OrthoDB" id="9785707at2"/>
<dbReference type="PANTHER" id="PTHR43022:SF1">
    <property type="entry name" value="PROTEIN SMF"/>
    <property type="match status" value="1"/>
</dbReference>
<dbReference type="InterPro" id="IPR003488">
    <property type="entry name" value="DprA"/>
</dbReference>
<organism evidence="4 5">
    <name type="scientific">Paenibacillus antri</name>
    <dbReference type="NCBI Taxonomy" id="2582848"/>
    <lineage>
        <taxon>Bacteria</taxon>
        <taxon>Bacillati</taxon>
        <taxon>Bacillota</taxon>
        <taxon>Bacilli</taxon>
        <taxon>Bacillales</taxon>
        <taxon>Paenibacillaceae</taxon>
        <taxon>Paenibacillus</taxon>
    </lineage>
</organism>
<evidence type="ECO:0000256" key="1">
    <source>
        <dbReference type="ARBA" id="ARBA00006525"/>
    </source>
</evidence>
<dbReference type="SUPFAM" id="SSF102405">
    <property type="entry name" value="MCP/YpsA-like"/>
    <property type="match status" value="1"/>
</dbReference>
<dbReference type="PANTHER" id="PTHR43022">
    <property type="entry name" value="PROTEIN SMF"/>
    <property type="match status" value="1"/>
</dbReference>
<evidence type="ECO:0000259" key="2">
    <source>
        <dbReference type="Pfam" id="PF02481"/>
    </source>
</evidence>
<dbReference type="RefSeq" id="WP_138196680.1">
    <property type="nucleotide sequence ID" value="NZ_VCIW01000018.1"/>
</dbReference>
<evidence type="ECO:0000313" key="4">
    <source>
        <dbReference type="EMBL" id="TLS49860.1"/>
    </source>
</evidence>
<name>A0A5R9G6W4_9BACL</name>
<accession>A0A5R9G6W4</accession>
<dbReference type="EMBL" id="VCIW01000018">
    <property type="protein sequence ID" value="TLS49860.1"/>
    <property type="molecule type" value="Genomic_DNA"/>
</dbReference>
<evidence type="ECO:0000313" key="5">
    <source>
        <dbReference type="Proteomes" id="UP000309676"/>
    </source>
</evidence>
<proteinExistence type="inferred from homology"/>
<comment type="caution">
    <text evidence="4">The sequence shown here is derived from an EMBL/GenBank/DDBJ whole genome shotgun (WGS) entry which is preliminary data.</text>
</comment>
<dbReference type="Pfam" id="PF02481">
    <property type="entry name" value="DNA_processg_A"/>
    <property type="match status" value="1"/>
</dbReference>